<dbReference type="InterPro" id="IPR029058">
    <property type="entry name" value="AB_hydrolase_fold"/>
</dbReference>
<dbReference type="InterPro" id="IPR050228">
    <property type="entry name" value="Carboxylesterase_BioH"/>
</dbReference>
<dbReference type="Proteomes" id="UP000829685">
    <property type="component" value="Unassembled WGS sequence"/>
</dbReference>
<dbReference type="SUPFAM" id="SSF53474">
    <property type="entry name" value="alpha/beta-Hydrolases"/>
    <property type="match status" value="1"/>
</dbReference>
<name>A0A9P9WST2_9PEZI</name>
<dbReference type="Gene3D" id="3.40.50.1820">
    <property type="entry name" value="alpha/beta hydrolase"/>
    <property type="match status" value="1"/>
</dbReference>
<dbReference type="PANTHER" id="PTHR43194">
    <property type="entry name" value="HYDROLASE ALPHA/BETA FOLD FAMILY"/>
    <property type="match status" value="1"/>
</dbReference>
<feature type="chain" id="PRO_5040343640" description="Secreted lipase" evidence="1">
    <location>
        <begin position="21"/>
        <end position="396"/>
    </location>
</feature>
<keyword evidence="3" id="KW-1185">Reference proteome</keyword>
<reference evidence="2" key="1">
    <citation type="submission" date="2021-03" db="EMBL/GenBank/DDBJ databases">
        <title>Revisited historic fungal species revealed as producer of novel bioactive compounds through whole genome sequencing and comparative genomics.</title>
        <authorList>
            <person name="Vignolle G.A."/>
            <person name="Hochenegger N."/>
            <person name="Mach R.L."/>
            <person name="Mach-Aigner A.R."/>
            <person name="Javad Rahimi M."/>
            <person name="Salim K.A."/>
            <person name="Chan C.M."/>
            <person name="Lim L.B.L."/>
            <person name="Cai F."/>
            <person name="Druzhinina I.S."/>
            <person name="U'Ren J.M."/>
            <person name="Derntl C."/>
        </authorList>
    </citation>
    <scope>NUCLEOTIDE SEQUENCE</scope>
    <source>
        <strain evidence="2">TUCIM 5799</strain>
    </source>
</reference>
<dbReference type="PANTHER" id="PTHR43194:SF4">
    <property type="entry name" value="AB HYDROLASE-1 DOMAIN-CONTAINING PROTEIN"/>
    <property type="match status" value="1"/>
</dbReference>
<comment type="caution">
    <text evidence="2">The sequence shown here is derived from an EMBL/GenBank/DDBJ whole genome shotgun (WGS) entry which is preliminary data.</text>
</comment>
<evidence type="ECO:0008006" key="4">
    <source>
        <dbReference type="Google" id="ProtNLM"/>
    </source>
</evidence>
<evidence type="ECO:0000313" key="3">
    <source>
        <dbReference type="Proteomes" id="UP000829685"/>
    </source>
</evidence>
<dbReference type="AlphaFoldDB" id="A0A9P9WST2"/>
<evidence type="ECO:0000313" key="2">
    <source>
        <dbReference type="EMBL" id="KAI1877749.1"/>
    </source>
</evidence>
<accession>A0A9P9WST2</accession>
<sequence length="396" mass="43192">MVQFALWALALGALAGRTSAVAIDGQSAQSRPRQLDCTGVNAININCKSQEAPYHRDFFYVGGRSVNASTGTLTVDQIYVEKLTPTLSEHKPNPIVFIHGGGVSGSTWLNTPDNREGWATYFTKQGYVVYLLDANAIGRSAENDLTNFTTIPGTSNENVEIGFTAVGLYNYYPQSALHTQWPGSGQNGDPVFDQFKKSFIPLTSPYVAQETAMRASGCELLSLLGANAYIISHSLGARYSVLMSNDCPQYIAASINIEPATVPFWGYGYGLGGNPSTPWGLTWTALDYVPAIANSFELQTESVGNETMAKRNCYRQKEPARQLPNISSVPYLMVTAEASLHITYDHCIIDYLKQVGGSPDWIKLSDVGIKGNAHFMHIEKNNLEIAAVVEGWIEAH</sequence>
<dbReference type="CDD" id="cd12809">
    <property type="entry name" value="Esterase_713_like-2"/>
    <property type="match status" value="1"/>
</dbReference>
<gene>
    <name evidence="2" type="ORF">JX265_003757</name>
</gene>
<keyword evidence="1" id="KW-0732">Signal</keyword>
<organism evidence="2 3">
    <name type="scientific">Neoarthrinium moseri</name>
    <dbReference type="NCBI Taxonomy" id="1658444"/>
    <lineage>
        <taxon>Eukaryota</taxon>
        <taxon>Fungi</taxon>
        <taxon>Dikarya</taxon>
        <taxon>Ascomycota</taxon>
        <taxon>Pezizomycotina</taxon>
        <taxon>Sordariomycetes</taxon>
        <taxon>Xylariomycetidae</taxon>
        <taxon>Amphisphaeriales</taxon>
        <taxon>Apiosporaceae</taxon>
        <taxon>Neoarthrinium</taxon>
    </lineage>
</organism>
<dbReference type="EMBL" id="JAFIMR010000006">
    <property type="protein sequence ID" value="KAI1877749.1"/>
    <property type="molecule type" value="Genomic_DNA"/>
</dbReference>
<feature type="signal peptide" evidence="1">
    <location>
        <begin position="1"/>
        <end position="20"/>
    </location>
</feature>
<protein>
    <recommendedName>
        <fullName evidence="4">Secreted lipase</fullName>
    </recommendedName>
</protein>
<evidence type="ECO:0000256" key="1">
    <source>
        <dbReference type="SAM" id="SignalP"/>
    </source>
</evidence>
<proteinExistence type="predicted"/>